<dbReference type="InterPro" id="IPR007410">
    <property type="entry name" value="LpqE-like"/>
</dbReference>
<evidence type="ECO:0008006" key="3">
    <source>
        <dbReference type="Google" id="ProtNLM"/>
    </source>
</evidence>
<accession>A0A7I7WKJ1</accession>
<dbReference type="EMBL" id="AP022608">
    <property type="protein sequence ID" value="BBZ17013.1"/>
    <property type="molecule type" value="Genomic_DNA"/>
</dbReference>
<dbReference type="Pfam" id="PF04314">
    <property type="entry name" value="PCuAC"/>
    <property type="match status" value="1"/>
</dbReference>
<name>A0A7I7WKJ1_MYCGU</name>
<organism evidence="1 2">
    <name type="scientific">Mycolicibacterium gadium</name>
    <name type="common">Mycobacterium gadium</name>
    <dbReference type="NCBI Taxonomy" id="1794"/>
    <lineage>
        <taxon>Bacteria</taxon>
        <taxon>Bacillati</taxon>
        <taxon>Actinomycetota</taxon>
        <taxon>Actinomycetes</taxon>
        <taxon>Mycobacteriales</taxon>
        <taxon>Mycobacteriaceae</taxon>
        <taxon>Mycolicibacterium</taxon>
    </lineage>
</organism>
<dbReference type="AlphaFoldDB" id="A0A7I7WKJ1"/>
<reference evidence="1 2" key="1">
    <citation type="journal article" date="2019" name="Emerg. Microbes Infect.">
        <title>Comprehensive subspecies identification of 175 nontuberculous mycobacteria species based on 7547 genomic profiles.</title>
        <authorList>
            <person name="Matsumoto Y."/>
            <person name="Kinjo T."/>
            <person name="Motooka D."/>
            <person name="Nabeya D."/>
            <person name="Jung N."/>
            <person name="Uechi K."/>
            <person name="Horii T."/>
            <person name="Iida T."/>
            <person name="Fujita J."/>
            <person name="Nakamura S."/>
        </authorList>
    </citation>
    <scope>NUCLEOTIDE SEQUENCE [LARGE SCALE GENOMIC DNA]</scope>
    <source>
        <strain evidence="1 2">JCM 12688</strain>
    </source>
</reference>
<proteinExistence type="predicted"/>
<sequence length="165" mass="17135">MQFRDRASALAGTAAVAMCAVGCGEDPVLGSSNRGAGSHSQSTTVENAYIVPAYVPGRCVIQLGAGGQLRFTVTNNRTVETERLLGLSTTAADQARLIESVPIAPKSTVSFGQPNTHDASGPAVRLDRLDADLRPATTANVTFQFERAGDLTLPVPVEACPVQGP</sequence>
<gene>
    <name evidence="1" type="ORF">MGAD_13480</name>
</gene>
<dbReference type="KEGG" id="mgad:MGAD_13480"/>
<dbReference type="Gene3D" id="2.60.40.1890">
    <property type="entry name" value="PCu(A)C copper chaperone"/>
    <property type="match status" value="1"/>
</dbReference>
<evidence type="ECO:0000313" key="1">
    <source>
        <dbReference type="EMBL" id="BBZ17013.1"/>
    </source>
</evidence>
<protein>
    <recommendedName>
        <fullName evidence="3">Lipoprotein LpqE</fullName>
    </recommendedName>
</protein>
<dbReference type="Proteomes" id="UP000466187">
    <property type="component" value="Chromosome"/>
</dbReference>
<evidence type="ECO:0000313" key="2">
    <source>
        <dbReference type="Proteomes" id="UP000466187"/>
    </source>
</evidence>
<dbReference type="InterPro" id="IPR036182">
    <property type="entry name" value="PCuAC_sf"/>
</dbReference>
<dbReference type="SUPFAM" id="SSF110087">
    <property type="entry name" value="DR1885-like metal-binding protein"/>
    <property type="match status" value="1"/>
</dbReference>